<keyword evidence="2" id="KW-0808">Transferase</keyword>
<dbReference type="PANTHER" id="PTHR36174">
    <property type="entry name" value="LIPID II:GLYCINE GLYCYLTRANSFERASE"/>
    <property type="match status" value="1"/>
</dbReference>
<evidence type="ECO:0000256" key="2">
    <source>
        <dbReference type="ARBA" id="ARBA00022679"/>
    </source>
</evidence>
<keyword evidence="3" id="KW-0133">Cell shape</keyword>
<evidence type="ECO:0000256" key="3">
    <source>
        <dbReference type="ARBA" id="ARBA00022960"/>
    </source>
</evidence>
<dbReference type="RefSeq" id="WP_141353503.1">
    <property type="nucleotide sequence ID" value="NZ_BJNV01000054.1"/>
</dbReference>
<dbReference type="GO" id="GO:0016755">
    <property type="term" value="F:aminoacyltransferase activity"/>
    <property type="evidence" value="ECO:0007669"/>
    <property type="project" value="InterPro"/>
</dbReference>
<dbReference type="Gene3D" id="3.40.630.30">
    <property type="match status" value="2"/>
</dbReference>
<keyword evidence="9" id="KW-1185">Reference proteome</keyword>
<dbReference type="EMBL" id="BJNV01000054">
    <property type="protein sequence ID" value="GEC96816.1"/>
    <property type="molecule type" value="Genomic_DNA"/>
</dbReference>
<sequence length="322" mass="36190">MTSALVSSPAYGPACLVREIVVRAEWERLYRQLPMPHMVQAWVYGEAKAAEGWGVERLVFEQHGRPLAICQVLVKRLLGLPVAARINRGPQFMAVRPSDADGRAVYAALRQRWRFGRRGVLLMAPGLVESASLRAWLRTMGFRTRGVAGWCSATLDLTLGEEALRRQLAANWRNHLNVAERSGLVFELSTAPEAVDWMLARHAEHMQEKGFSGTTVTFLRALQREAPDDFFVARALLNGEPLAGMVVFRFGRSAEYFVGWYGPEARQAKAGNFLLWHAAQAMGRLGCERFDLGGYSSSEGYGRFKQDMRGNEYHLMEEWLAV</sequence>
<dbReference type="GO" id="GO:0008360">
    <property type="term" value="P:regulation of cell shape"/>
    <property type="evidence" value="ECO:0007669"/>
    <property type="project" value="UniProtKB-KW"/>
</dbReference>
<dbReference type="PROSITE" id="PS51191">
    <property type="entry name" value="FEMABX"/>
    <property type="match status" value="1"/>
</dbReference>
<dbReference type="GO" id="GO:0009252">
    <property type="term" value="P:peptidoglycan biosynthetic process"/>
    <property type="evidence" value="ECO:0007669"/>
    <property type="project" value="UniProtKB-KW"/>
</dbReference>
<feature type="domain" description="BioF2-like acetyltransferase" evidence="7">
    <location>
        <begin position="171"/>
        <end position="296"/>
    </location>
</feature>
<comment type="similarity">
    <text evidence="1">Belongs to the FemABX family.</text>
</comment>
<evidence type="ECO:0000256" key="5">
    <source>
        <dbReference type="ARBA" id="ARBA00023315"/>
    </source>
</evidence>
<dbReference type="AlphaFoldDB" id="A0A4Y4CWW4"/>
<dbReference type="Proteomes" id="UP000318422">
    <property type="component" value="Unassembled WGS sequence"/>
</dbReference>
<dbReference type="PANTHER" id="PTHR36174:SF1">
    <property type="entry name" value="LIPID II:GLYCINE GLYCYLTRANSFERASE"/>
    <property type="match status" value="1"/>
</dbReference>
<keyword evidence="6" id="KW-0961">Cell wall biogenesis/degradation</keyword>
<evidence type="ECO:0000259" key="7">
    <source>
        <dbReference type="Pfam" id="PF13480"/>
    </source>
</evidence>
<name>A0A4Y4CWW4_ZOORA</name>
<evidence type="ECO:0000256" key="4">
    <source>
        <dbReference type="ARBA" id="ARBA00022984"/>
    </source>
</evidence>
<organism evidence="8 9">
    <name type="scientific">Zoogloea ramigera</name>
    <dbReference type="NCBI Taxonomy" id="350"/>
    <lineage>
        <taxon>Bacteria</taxon>
        <taxon>Pseudomonadati</taxon>
        <taxon>Pseudomonadota</taxon>
        <taxon>Betaproteobacteria</taxon>
        <taxon>Rhodocyclales</taxon>
        <taxon>Zoogloeaceae</taxon>
        <taxon>Zoogloea</taxon>
    </lineage>
</organism>
<dbReference type="InterPro" id="IPR050644">
    <property type="entry name" value="PG_Glycine_Bridge_Synth"/>
</dbReference>
<dbReference type="InterPro" id="IPR038740">
    <property type="entry name" value="BioF2-like_GNAT_dom"/>
</dbReference>
<dbReference type="SUPFAM" id="SSF55729">
    <property type="entry name" value="Acyl-CoA N-acyltransferases (Nat)"/>
    <property type="match status" value="2"/>
</dbReference>
<keyword evidence="4" id="KW-0573">Peptidoglycan synthesis</keyword>
<dbReference type="InterPro" id="IPR016181">
    <property type="entry name" value="Acyl_CoA_acyltransferase"/>
</dbReference>
<dbReference type="GO" id="GO:0071555">
    <property type="term" value="P:cell wall organization"/>
    <property type="evidence" value="ECO:0007669"/>
    <property type="project" value="UniProtKB-KW"/>
</dbReference>
<evidence type="ECO:0000313" key="8">
    <source>
        <dbReference type="EMBL" id="GEC96816.1"/>
    </source>
</evidence>
<protein>
    <recommendedName>
        <fullName evidence="7">BioF2-like acetyltransferase domain-containing protein</fullName>
    </recommendedName>
</protein>
<keyword evidence="5" id="KW-0012">Acyltransferase</keyword>
<dbReference type="Pfam" id="PF13480">
    <property type="entry name" value="Acetyltransf_6"/>
    <property type="match status" value="1"/>
</dbReference>
<gene>
    <name evidence="8" type="ORF">ZRA01_28890</name>
</gene>
<dbReference type="OrthoDB" id="8881136at2"/>
<dbReference type="InterPro" id="IPR003447">
    <property type="entry name" value="FEMABX"/>
</dbReference>
<comment type="caution">
    <text evidence="8">The sequence shown here is derived from an EMBL/GenBank/DDBJ whole genome shotgun (WGS) entry which is preliminary data.</text>
</comment>
<accession>A0A4Y4CWW4</accession>
<evidence type="ECO:0000313" key="9">
    <source>
        <dbReference type="Proteomes" id="UP000318422"/>
    </source>
</evidence>
<evidence type="ECO:0000256" key="1">
    <source>
        <dbReference type="ARBA" id="ARBA00009943"/>
    </source>
</evidence>
<reference evidence="8 9" key="1">
    <citation type="submission" date="2019-06" db="EMBL/GenBank/DDBJ databases">
        <title>Whole genome shotgun sequence of Zoogloea ramigera NBRC 15342.</title>
        <authorList>
            <person name="Hosoyama A."/>
            <person name="Uohara A."/>
            <person name="Ohji S."/>
            <person name="Ichikawa N."/>
        </authorList>
    </citation>
    <scope>NUCLEOTIDE SEQUENCE [LARGE SCALE GENOMIC DNA]</scope>
    <source>
        <strain evidence="8 9">NBRC 15342</strain>
    </source>
</reference>
<evidence type="ECO:0000256" key="6">
    <source>
        <dbReference type="ARBA" id="ARBA00023316"/>
    </source>
</evidence>
<proteinExistence type="inferred from homology"/>